<sequence length="428" mass="47405">MSIFRKLATDRNNCRVMCDTPGLVSNIMVPITSDLLHNTPDDHGAWSAVAMKSLEVMSQFVVAPGEIGAKLRREISSSKEAVSTLQRIFCCNKCNEELQQRAIKILTRVHMDSECNRREFVSTLVEVFTQDTKYSSGIKGYAGCALSEIFFHGGIGDAKIVIQKGGGEVVDSLTKVLIHEKNKVCRQAAAEILEHLCTHYTKDDDEYLGKAMTNAMPQILGEIICWGDETHNGKEADQNGFPKPVTDIESQSEDNGQDKGNISPSLSHPQINEHGEDEKESVTSANSLASLLSFCGTVYDMGFISDLPPQWDTSRFLNKLKETVLSEKEIDRPMVENLLLCKAIGKMVISMMKHSGSRFVKQPDLESFIEALSSASKKMRNIDCYMAFRSTTTSSKLDRRTLASFVKEAQEVYAMLPSSCVSGRSPMS</sequence>
<evidence type="ECO:0000313" key="1">
    <source>
        <dbReference type="EnsemblPlants" id="AVESA.00010b.r2.4CG1281230.1.CDS"/>
    </source>
</evidence>
<accession>A0ACD5WTK3</accession>
<reference evidence="1" key="1">
    <citation type="submission" date="2021-05" db="EMBL/GenBank/DDBJ databases">
        <authorList>
            <person name="Scholz U."/>
            <person name="Mascher M."/>
            <person name="Fiebig A."/>
        </authorList>
    </citation>
    <scope>NUCLEOTIDE SEQUENCE [LARGE SCALE GENOMIC DNA]</scope>
</reference>
<dbReference type="Proteomes" id="UP001732700">
    <property type="component" value="Chromosome 4C"/>
</dbReference>
<keyword evidence="2" id="KW-1185">Reference proteome</keyword>
<evidence type="ECO:0000313" key="2">
    <source>
        <dbReference type="Proteomes" id="UP001732700"/>
    </source>
</evidence>
<reference evidence="1" key="2">
    <citation type="submission" date="2025-09" db="UniProtKB">
        <authorList>
            <consortium name="EnsemblPlants"/>
        </authorList>
    </citation>
    <scope>IDENTIFICATION</scope>
</reference>
<proteinExistence type="predicted"/>
<name>A0ACD5WTK3_AVESA</name>
<protein>
    <submittedName>
        <fullName evidence="1">Uncharacterized protein</fullName>
    </submittedName>
</protein>
<dbReference type="EnsemblPlants" id="AVESA.00010b.r2.4CG1281230.1">
    <property type="protein sequence ID" value="AVESA.00010b.r2.4CG1281230.1.CDS"/>
    <property type="gene ID" value="AVESA.00010b.r2.4CG1281230"/>
</dbReference>
<organism evidence="1 2">
    <name type="scientific">Avena sativa</name>
    <name type="common">Oat</name>
    <dbReference type="NCBI Taxonomy" id="4498"/>
    <lineage>
        <taxon>Eukaryota</taxon>
        <taxon>Viridiplantae</taxon>
        <taxon>Streptophyta</taxon>
        <taxon>Embryophyta</taxon>
        <taxon>Tracheophyta</taxon>
        <taxon>Spermatophyta</taxon>
        <taxon>Magnoliopsida</taxon>
        <taxon>Liliopsida</taxon>
        <taxon>Poales</taxon>
        <taxon>Poaceae</taxon>
        <taxon>BOP clade</taxon>
        <taxon>Pooideae</taxon>
        <taxon>Poodae</taxon>
        <taxon>Poeae</taxon>
        <taxon>Poeae Chloroplast Group 1 (Aveneae type)</taxon>
        <taxon>Aveninae</taxon>
        <taxon>Avena</taxon>
    </lineage>
</organism>